<protein>
    <submittedName>
        <fullName evidence="1">Uncharacterized protein</fullName>
    </submittedName>
</protein>
<proteinExistence type="predicted"/>
<organism evidence="1 2">
    <name type="scientific">Botryotinia calthae</name>
    <dbReference type="NCBI Taxonomy" id="38488"/>
    <lineage>
        <taxon>Eukaryota</taxon>
        <taxon>Fungi</taxon>
        <taxon>Dikarya</taxon>
        <taxon>Ascomycota</taxon>
        <taxon>Pezizomycotina</taxon>
        <taxon>Leotiomycetes</taxon>
        <taxon>Helotiales</taxon>
        <taxon>Sclerotiniaceae</taxon>
        <taxon>Botryotinia</taxon>
    </lineage>
</organism>
<evidence type="ECO:0000313" key="2">
    <source>
        <dbReference type="Proteomes" id="UP000297299"/>
    </source>
</evidence>
<reference evidence="1 2" key="1">
    <citation type="submission" date="2017-11" db="EMBL/GenBank/DDBJ databases">
        <title>Comparative genomics of Botrytis spp.</title>
        <authorList>
            <person name="Valero-Jimenez C.A."/>
            <person name="Tapia P."/>
            <person name="Veloso J."/>
            <person name="Silva-Moreno E."/>
            <person name="Staats M."/>
            <person name="Valdes J.H."/>
            <person name="Van Kan J.A.L."/>
        </authorList>
    </citation>
    <scope>NUCLEOTIDE SEQUENCE [LARGE SCALE GENOMIC DNA]</scope>
    <source>
        <strain evidence="1 2">MUCL2830</strain>
    </source>
</reference>
<sequence>MKAVSRREHLKWRWNLGRSENLRYFGKIFHVILYPKDYAWNLIIKFTEPWWLSVLPPFQMALSKSEDYYPSS</sequence>
<comment type="caution">
    <text evidence="1">The sequence shown here is derived from an EMBL/GenBank/DDBJ whole genome shotgun (WGS) entry which is preliminary data.</text>
</comment>
<accession>A0A4Y8DDC8</accession>
<dbReference type="EMBL" id="PHWZ01000050">
    <property type="protein sequence ID" value="TEY78283.1"/>
    <property type="molecule type" value="Genomic_DNA"/>
</dbReference>
<gene>
    <name evidence="1" type="ORF">BOTCAL_0050g00140</name>
</gene>
<keyword evidence="2" id="KW-1185">Reference proteome</keyword>
<evidence type="ECO:0000313" key="1">
    <source>
        <dbReference type="EMBL" id="TEY78283.1"/>
    </source>
</evidence>
<name>A0A4Y8DDC8_9HELO</name>
<dbReference type="Proteomes" id="UP000297299">
    <property type="component" value="Unassembled WGS sequence"/>
</dbReference>
<dbReference type="AlphaFoldDB" id="A0A4Y8DDC8"/>